<dbReference type="EMBL" id="CP001732">
    <property type="protein sequence ID" value="ADB88745.1"/>
    <property type="molecule type" value="Genomic_DNA"/>
</dbReference>
<dbReference type="RefSeq" id="WP_012953424.1">
    <property type="nucleotide sequence ID" value="NC_013770.1"/>
</dbReference>
<reference evidence="2" key="2">
    <citation type="submission" date="2010-01" db="EMBL/GenBank/DDBJ databases">
        <title>Contemporary genome evolution in thermophilic Archaea.</title>
        <authorList>
            <consortium name="US DOE Joint Genome Institute"/>
            <person name="Reno M.L."/>
            <person name="Held N.L."/>
            <person name="Fields C.J."/>
            <person name="Burke P.V."/>
            <person name="Whitaker R.J."/>
        </authorList>
    </citation>
    <scope>NUCLEOTIDE SEQUENCE [LARGE SCALE GENOMIC DNA]</scope>
    <source>
        <strain evidence="2">L.D.8.5 / Lassen #2</strain>
        <plasmid evidence="2">Plasmid pLD8501</plasmid>
    </source>
</reference>
<protein>
    <submittedName>
        <fullName evidence="1">Conserved conjugative plasmid protein</fullName>
    </submittedName>
</protein>
<name>D2PKB2_SACI9</name>
<evidence type="ECO:0000313" key="2">
    <source>
        <dbReference type="Proteomes" id="UP000001404"/>
    </source>
</evidence>
<keyword evidence="1" id="KW-0614">Plasmid</keyword>
<dbReference type="AlphaFoldDB" id="D2PKB2"/>
<sequence length="225" mass="27268">MQEECVIVKNAEGYLVNSCTGEIIDFDNYTYQDYSNLEYYERVSSKREEKKEIRDMKKIVLNYLLSIMSDEEKEMFYKILQKIDEKKLDAAYYLAIYEYVLEREGKVVSREYVRFLKGKGLGSYSIRQKKKLLRRVLKEDVVIYYIYNEYNGDKEEALKIYELLKKYGIMYGKVETRKRILLKYLSDHKLKEKLFEEERMKEIERTLFLLNIRDFDSFSFLDLPV</sequence>
<dbReference type="Proteomes" id="UP000001404">
    <property type="component" value="Plasmid pLD8501"/>
</dbReference>
<reference evidence="1 2" key="1">
    <citation type="submission" date="2009-09" db="EMBL/GenBank/DDBJ databases">
        <authorList>
            <consortium name="US DOE Joint Genome Institute"/>
            <person name="Copeland A."/>
            <person name="Lucas S."/>
            <person name="Lapidus A."/>
            <person name="Barry K."/>
            <person name="Glavina del Rio T."/>
            <person name="Dalin E."/>
            <person name="Tice H."/>
            <person name="Pitluck S."/>
            <person name="Bruce D."/>
            <person name="Goodwin L."/>
            <person name="Land M."/>
            <person name="Whitaker R.J."/>
            <person name="Richardson P."/>
        </authorList>
    </citation>
    <scope>NUCLEOTIDE SEQUENCE [LARGE SCALE GENOMIC DNA]</scope>
    <source>
        <strain evidence="2">L.D.8.5 / Lassen #2</strain>
        <plasmid evidence="2">Plasmid pLD8501</plasmid>
    </source>
</reference>
<organism evidence="1 2">
    <name type="scientific">Saccharolobus islandicus (strain L.D.8.5 / Lassen #2)</name>
    <name type="common">Sulfolobus islandicus</name>
    <dbReference type="NCBI Taxonomy" id="425944"/>
    <lineage>
        <taxon>Archaea</taxon>
        <taxon>Thermoproteota</taxon>
        <taxon>Thermoprotei</taxon>
        <taxon>Sulfolobales</taxon>
        <taxon>Sulfolobaceae</taxon>
        <taxon>Saccharolobus</taxon>
    </lineage>
</organism>
<evidence type="ECO:0000313" key="1">
    <source>
        <dbReference type="EMBL" id="ADB88745.1"/>
    </source>
</evidence>
<gene>
    <name evidence="1" type="ORF">LD85_3155</name>
</gene>
<proteinExistence type="predicted"/>
<geneLocation type="plasmid" evidence="1 2">
    <name>pLD8501</name>
</geneLocation>
<dbReference type="HOGENOM" id="CLU_1243074_0_0_2"/>
<dbReference type="KEGG" id="sii:LD85_3155"/>
<accession>D2PKB2</accession>